<keyword evidence="2" id="KW-1185">Reference proteome</keyword>
<evidence type="ECO:0000313" key="2">
    <source>
        <dbReference type="Proteomes" id="UP000319812"/>
    </source>
</evidence>
<dbReference type="AlphaFoldDB" id="A0A4Y4F1E4"/>
<dbReference type="InterPro" id="IPR029063">
    <property type="entry name" value="SAM-dependent_MTases_sf"/>
</dbReference>
<comment type="caution">
    <text evidence="1">The sequence shown here is derived from an EMBL/GenBank/DDBJ whole genome shotgun (WGS) entry which is preliminary data.</text>
</comment>
<dbReference type="RefSeq" id="WP_141317665.1">
    <property type="nucleotide sequence ID" value="NZ_BJOC01000011.1"/>
</dbReference>
<keyword evidence="1" id="KW-0808">Transferase</keyword>
<evidence type="ECO:0000313" key="1">
    <source>
        <dbReference type="EMBL" id="GED21654.1"/>
    </source>
</evidence>
<gene>
    <name evidence="1" type="ORF">HHA01_06310</name>
</gene>
<organism evidence="1 2">
    <name type="scientific">Halomonas halmophila</name>
    <dbReference type="NCBI Taxonomy" id="252"/>
    <lineage>
        <taxon>Bacteria</taxon>
        <taxon>Pseudomonadati</taxon>
        <taxon>Pseudomonadota</taxon>
        <taxon>Gammaproteobacteria</taxon>
        <taxon>Oceanospirillales</taxon>
        <taxon>Halomonadaceae</taxon>
        <taxon>Halomonas</taxon>
    </lineage>
</organism>
<dbReference type="GO" id="GO:0032259">
    <property type="term" value="P:methylation"/>
    <property type="evidence" value="ECO:0007669"/>
    <property type="project" value="UniProtKB-KW"/>
</dbReference>
<keyword evidence="1" id="KW-0489">Methyltransferase</keyword>
<dbReference type="Pfam" id="PF13489">
    <property type="entry name" value="Methyltransf_23"/>
    <property type="match status" value="1"/>
</dbReference>
<sequence>MMQTCPLCASPDTSGYHRDKQRDYLVCGQCSLVFVPAWQHLSAAEEKAVYDLHDNHGADSGYRRFLDRLCTPLRERLPTPARGLDFGCGPGPTLSLMLEEAGHRMALYDPFYAPDDAVWQCQYDVITATEVFEHLAHPGAEIERLVAHLHAGGWLGVMTKRVRSREAFATWHYIRDPTHVAFFADATFAWLGQRFGLNVELVDADVVLMQKP</sequence>
<dbReference type="Proteomes" id="UP000319812">
    <property type="component" value="Unassembled WGS sequence"/>
</dbReference>
<proteinExistence type="predicted"/>
<protein>
    <submittedName>
        <fullName evidence="1">2-polyprenyl-3-methyl-5-hydroxy-6-metoxy-1,4-benz oquinol methylase</fullName>
    </submittedName>
</protein>
<dbReference type="SUPFAM" id="SSF53335">
    <property type="entry name" value="S-adenosyl-L-methionine-dependent methyltransferases"/>
    <property type="match status" value="1"/>
</dbReference>
<accession>A0A4Y4F1E4</accession>
<dbReference type="GO" id="GO:0008168">
    <property type="term" value="F:methyltransferase activity"/>
    <property type="evidence" value="ECO:0007669"/>
    <property type="project" value="UniProtKB-KW"/>
</dbReference>
<dbReference type="Gene3D" id="3.40.50.150">
    <property type="entry name" value="Vaccinia Virus protein VP39"/>
    <property type="match status" value="2"/>
</dbReference>
<reference evidence="1 2" key="1">
    <citation type="submission" date="2019-06" db="EMBL/GenBank/DDBJ databases">
        <title>Whole genome shotgun sequence of Halomonas halmophila NBRC 15537.</title>
        <authorList>
            <person name="Hosoyama A."/>
            <person name="Uohara A."/>
            <person name="Ohji S."/>
            <person name="Ichikawa N."/>
        </authorList>
    </citation>
    <scope>NUCLEOTIDE SEQUENCE [LARGE SCALE GENOMIC DNA]</scope>
    <source>
        <strain evidence="1 2">NBRC 15537</strain>
    </source>
</reference>
<name>A0A4Y4F1E4_9GAMM</name>
<dbReference type="EMBL" id="BJOC01000011">
    <property type="protein sequence ID" value="GED21654.1"/>
    <property type="molecule type" value="Genomic_DNA"/>
</dbReference>
<dbReference type="OrthoDB" id="9791944at2"/>